<organism evidence="1">
    <name type="scientific">Podoviridae sp. ct8Lf7</name>
    <dbReference type="NCBI Taxonomy" id="2827723"/>
    <lineage>
        <taxon>Viruses</taxon>
        <taxon>Duplodnaviria</taxon>
        <taxon>Heunggongvirae</taxon>
        <taxon>Uroviricota</taxon>
        <taxon>Caudoviricetes</taxon>
    </lineage>
</organism>
<name>A0A8S5S185_9CAUD</name>
<sequence length="36" mass="4248">MKELCIYPLCPLINLVPRKEQSRNILLQIPKDNILK</sequence>
<proteinExistence type="predicted"/>
<reference evidence="1" key="1">
    <citation type="journal article" date="2021" name="Proc. Natl. Acad. Sci. U.S.A.">
        <title>A Catalog of Tens of Thousands of Viruses from Human Metagenomes Reveals Hidden Associations with Chronic Diseases.</title>
        <authorList>
            <person name="Tisza M.J."/>
            <person name="Buck C.B."/>
        </authorList>
    </citation>
    <scope>NUCLEOTIDE SEQUENCE</scope>
    <source>
        <strain evidence="1">Ct8Lf7</strain>
    </source>
</reference>
<accession>A0A8S5S185</accession>
<evidence type="ECO:0000313" key="1">
    <source>
        <dbReference type="EMBL" id="DAF44479.1"/>
    </source>
</evidence>
<protein>
    <submittedName>
        <fullName evidence="1">Uncharacterized protein</fullName>
    </submittedName>
</protein>
<dbReference type="EMBL" id="BK032511">
    <property type="protein sequence ID" value="DAF44479.1"/>
    <property type="molecule type" value="Genomic_DNA"/>
</dbReference>